<feature type="compositionally biased region" description="Polar residues" evidence="1">
    <location>
        <begin position="475"/>
        <end position="488"/>
    </location>
</feature>
<feature type="region of interest" description="Disordered" evidence="1">
    <location>
        <begin position="165"/>
        <end position="247"/>
    </location>
</feature>
<reference evidence="2 3" key="1">
    <citation type="submission" date="2022-09" db="EMBL/GenBank/DDBJ databases">
        <authorList>
            <person name="Palmer J.M."/>
        </authorList>
    </citation>
    <scope>NUCLEOTIDE SEQUENCE [LARGE SCALE GENOMIC DNA]</scope>
    <source>
        <strain evidence="2 3">DSM 7382</strain>
    </source>
</reference>
<feature type="compositionally biased region" description="Pro residues" evidence="1">
    <location>
        <begin position="361"/>
        <end position="377"/>
    </location>
</feature>
<proteinExistence type="predicted"/>
<evidence type="ECO:0000313" key="2">
    <source>
        <dbReference type="EMBL" id="KAK7681429.1"/>
    </source>
</evidence>
<gene>
    <name evidence="2" type="ORF">QCA50_015521</name>
</gene>
<dbReference type="Proteomes" id="UP001385951">
    <property type="component" value="Unassembled WGS sequence"/>
</dbReference>
<sequence>MIRRRYGIHSTVKIPRTRSTNRRTPSRAQPYQYTADQHYAYAQQQFQMYPYPTGSTSRQSYGDASAGYSGYRASPLYSSVTASPGYDHEREEEYSQPPGSAGYGGRSPFSFDVDSGQGADGYNDYEGQQEGGEERERGGDLRFPSQLAVEAILGSSDFSRSLVPELQESKEEGDENEIYSSKGGASGTQRSSPPSQQPHAAITESNPHSTTMQSSSRPHTATTPGHHHHHPAHPGPISLPPPVTAFPIPPPHTLSPYHPHHPMSPYMSPLYHPAMMGMGMPGLTPHGLPPITPSMPSFTFLPQPSPMAPGSGYPPSSSAALGGEQIDGASSEERREREEEGDGKHSGGGSTMTATTDPRPRPPALPHIPPHQPPQPHPQFMASHPQLYSPYTPFSPGALWGRPGTGGNPYINPAVGAPVHSHIHSAGPMTPHHHHAPPHMQPHPGHIPPQFYAMRQPPSMSEDTGYFPPVPYAQQFAQANNQDGQQQPATAAATAATE</sequence>
<evidence type="ECO:0000256" key="1">
    <source>
        <dbReference type="SAM" id="MobiDB-lite"/>
    </source>
</evidence>
<feature type="region of interest" description="Disordered" evidence="1">
    <location>
        <begin position="1"/>
        <end position="27"/>
    </location>
</feature>
<dbReference type="EMBL" id="JASBNA010000041">
    <property type="protein sequence ID" value="KAK7681429.1"/>
    <property type="molecule type" value="Genomic_DNA"/>
</dbReference>
<evidence type="ECO:0000313" key="3">
    <source>
        <dbReference type="Proteomes" id="UP001385951"/>
    </source>
</evidence>
<feature type="region of interest" description="Disordered" evidence="1">
    <location>
        <begin position="82"/>
        <end position="139"/>
    </location>
</feature>
<feature type="compositionally biased region" description="Pro residues" evidence="1">
    <location>
        <begin position="233"/>
        <end position="247"/>
    </location>
</feature>
<feature type="compositionally biased region" description="Basic and acidic residues" evidence="1">
    <location>
        <begin position="331"/>
        <end position="345"/>
    </location>
</feature>
<feature type="region of interest" description="Disordered" evidence="1">
    <location>
        <begin position="294"/>
        <end position="380"/>
    </location>
</feature>
<protein>
    <submittedName>
        <fullName evidence="2">Uncharacterized protein</fullName>
    </submittedName>
</protein>
<comment type="caution">
    <text evidence="2">The sequence shown here is derived from an EMBL/GenBank/DDBJ whole genome shotgun (WGS) entry which is preliminary data.</text>
</comment>
<feature type="compositionally biased region" description="Polar residues" evidence="1">
    <location>
        <begin position="187"/>
        <end position="217"/>
    </location>
</feature>
<keyword evidence="3" id="KW-1185">Reference proteome</keyword>
<feature type="region of interest" description="Disordered" evidence="1">
    <location>
        <begin position="427"/>
        <end position="498"/>
    </location>
</feature>
<organism evidence="2 3">
    <name type="scientific">Cerrena zonata</name>
    <dbReference type="NCBI Taxonomy" id="2478898"/>
    <lineage>
        <taxon>Eukaryota</taxon>
        <taxon>Fungi</taxon>
        <taxon>Dikarya</taxon>
        <taxon>Basidiomycota</taxon>
        <taxon>Agaricomycotina</taxon>
        <taxon>Agaricomycetes</taxon>
        <taxon>Polyporales</taxon>
        <taxon>Cerrenaceae</taxon>
        <taxon>Cerrena</taxon>
    </lineage>
</organism>
<feature type="compositionally biased region" description="Low complexity" evidence="1">
    <location>
        <begin position="308"/>
        <end position="323"/>
    </location>
</feature>
<feature type="compositionally biased region" description="Low complexity" evidence="1">
    <location>
        <begin position="489"/>
        <end position="498"/>
    </location>
</feature>
<name>A0AAW0FT60_9APHY</name>
<feature type="compositionally biased region" description="Basic residues" evidence="1">
    <location>
        <begin position="15"/>
        <end position="25"/>
    </location>
</feature>
<dbReference type="AlphaFoldDB" id="A0AAW0FT60"/>
<accession>A0AAW0FT60</accession>